<feature type="transmembrane region" description="Helical" evidence="3">
    <location>
        <begin position="56"/>
        <end position="75"/>
    </location>
</feature>
<dbReference type="PANTHER" id="PTHR34295:SF1">
    <property type="entry name" value="BIOTIN TRANSPORTER BIOY"/>
    <property type="match status" value="1"/>
</dbReference>
<dbReference type="GO" id="GO:0015225">
    <property type="term" value="F:biotin transmembrane transporter activity"/>
    <property type="evidence" value="ECO:0007669"/>
    <property type="project" value="UniProtKB-UniRule"/>
</dbReference>
<dbReference type="PIRSF" id="PIRSF016661">
    <property type="entry name" value="BioY"/>
    <property type="match status" value="1"/>
</dbReference>
<keyword evidence="2" id="KW-0813">Transport</keyword>
<name>A0A9D1QH68_9STAP</name>
<proteinExistence type="inferred from homology"/>
<comment type="subcellular location">
    <subcellularLocation>
        <location evidence="2">Cell membrane</location>
        <topology evidence="2">Multi-pass membrane protein</topology>
    </subcellularLocation>
</comment>
<dbReference type="PANTHER" id="PTHR34295">
    <property type="entry name" value="BIOTIN TRANSPORTER BIOY"/>
    <property type="match status" value="1"/>
</dbReference>
<organism evidence="4 5">
    <name type="scientific">Candidatus Salinicoccus stercoripullorum</name>
    <dbReference type="NCBI Taxonomy" id="2838756"/>
    <lineage>
        <taxon>Bacteria</taxon>
        <taxon>Bacillati</taxon>
        <taxon>Bacillota</taxon>
        <taxon>Bacilli</taxon>
        <taxon>Bacillales</taxon>
        <taxon>Staphylococcaceae</taxon>
        <taxon>Salinicoccus</taxon>
    </lineage>
</organism>
<comment type="caution">
    <text evidence="4">The sequence shown here is derived from an EMBL/GenBank/DDBJ whole genome shotgun (WGS) entry which is preliminary data.</text>
</comment>
<evidence type="ECO:0000256" key="2">
    <source>
        <dbReference type="PIRNR" id="PIRNR016661"/>
    </source>
</evidence>
<feature type="transmembrane region" description="Helical" evidence="3">
    <location>
        <begin position="81"/>
        <end position="99"/>
    </location>
</feature>
<dbReference type="InterPro" id="IPR003784">
    <property type="entry name" value="BioY"/>
</dbReference>
<dbReference type="GO" id="GO:0005886">
    <property type="term" value="C:plasma membrane"/>
    <property type="evidence" value="ECO:0007669"/>
    <property type="project" value="UniProtKB-SubCell"/>
</dbReference>
<comment type="similarity">
    <text evidence="1 2">Belongs to the BioY family.</text>
</comment>
<reference evidence="4" key="2">
    <citation type="submission" date="2021-04" db="EMBL/GenBank/DDBJ databases">
        <authorList>
            <person name="Gilroy R."/>
        </authorList>
    </citation>
    <scope>NUCLEOTIDE SEQUENCE</scope>
    <source>
        <strain evidence="4">ChiHjej13B12-752</strain>
    </source>
</reference>
<evidence type="ECO:0000313" key="4">
    <source>
        <dbReference type="EMBL" id="HIW12584.1"/>
    </source>
</evidence>
<feature type="transmembrane region" description="Helical" evidence="3">
    <location>
        <begin position="144"/>
        <end position="166"/>
    </location>
</feature>
<feature type="transmembrane region" description="Helical" evidence="3">
    <location>
        <begin position="30"/>
        <end position="49"/>
    </location>
</feature>
<dbReference type="Proteomes" id="UP000823989">
    <property type="component" value="Unassembled WGS sequence"/>
</dbReference>
<accession>A0A9D1QH68</accession>
<feature type="transmembrane region" description="Helical" evidence="3">
    <location>
        <begin position="111"/>
        <end position="132"/>
    </location>
</feature>
<dbReference type="AlphaFoldDB" id="A0A9D1QH68"/>
<dbReference type="Gene3D" id="1.10.1760.20">
    <property type="match status" value="1"/>
</dbReference>
<keyword evidence="3" id="KW-1133">Transmembrane helix</keyword>
<dbReference type="Pfam" id="PF02632">
    <property type="entry name" value="BioY"/>
    <property type="match status" value="1"/>
</dbReference>
<sequence length="179" mass="18696">MKTKHLIYAALFAALIAVGAQIRIPIGPVPVTFQVPMVLLAGFLLGPKLGALSTTVYMLVGLVGVPVFAGSGGIGSLISPSFGFIIGYIPAAFIAGLGAGNERGLAKTAGFGMLALFVIYVFGFLYFVFIMNQVIGTPVGLTEALMLTVVPFVIKDTIITVLTAMFGKTLCRRGLRPAI</sequence>
<evidence type="ECO:0000256" key="1">
    <source>
        <dbReference type="ARBA" id="ARBA00010692"/>
    </source>
</evidence>
<gene>
    <name evidence="4" type="ORF">H9891_05415</name>
</gene>
<reference evidence="4" key="1">
    <citation type="journal article" date="2021" name="PeerJ">
        <title>Extensive microbial diversity within the chicken gut microbiome revealed by metagenomics and culture.</title>
        <authorList>
            <person name="Gilroy R."/>
            <person name="Ravi A."/>
            <person name="Getino M."/>
            <person name="Pursley I."/>
            <person name="Horton D.L."/>
            <person name="Alikhan N.F."/>
            <person name="Baker D."/>
            <person name="Gharbi K."/>
            <person name="Hall N."/>
            <person name="Watson M."/>
            <person name="Adriaenssens E.M."/>
            <person name="Foster-Nyarko E."/>
            <person name="Jarju S."/>
            <person name="Secka A."/>
            <person name="Antonio M."/>
            <person name="Oren A."/>
            <person name="Chaudhuri R.R."/>
            <person name="La Ragione R."/>
            <person name="Hildebrand F."/>
            <person name="Pallen M.J."/>
        </authorList>
    </citation>
    <scope>NUCLEOTIDE SEQUENCE</scope>
    <source>
        <strain evidence="4">ChiHjej13B12-752</strain>
    </source>
</reference>
<protein>
    <recommendedName>
        <fullName evidence="2">Biotin transporter</fullName>
    </recommendedName>
</protein>
<evidence type="ECO:0000256" key="3">
    <source>
        <dbReference type="SAM" id="Phobius"/>
    </source>
</evidence>
<evidence type="ECO:0000313" key="5">
    <source>
        <dbReference type="Proteomes" id="UP000823989"/>
    </source>
</evidence>
<keyword evidence="2" id="KW-1003">Cell membrane</keyword>
<dbReference type="EMBL" id="DXHR01000018">
    <property type="protein sequence ID" value="HIW12584.1"/>
    <property type="molecule type" value="Genomic_DNA"/>
</dbReference>
<keyword evidence="3" id="KW-0812">Transmembrane</keyword>
<keyword evidence="2 3" id="KW-0472">Membrane</keyword>